<dbReference type="GO" id="GO:0006265">
    <property type="term" value="P:DNA topological change"/>
    <property type="evidence" value="ECO:0007669"/>
    <property type="project" value="UniProtKB-UniRule"/>
</dbReference>
<evidence type="ECO:0000256" key="7">
    <source>
        <dbReference type="ARBA" id="ARBA00023235"/>
    </source>
</evidence>
<dbReference type="InterPro" id="IPR013757">
    <property type="entry name" value="Topo_IIA_A_a_sf"/>
</dbReference>
<dbReference type="InterPro" id="IPR050220">
    <property type="entry name" value="Type_II_DNA_Topoisomerases"/>
</dbReference>
<name>C8N900_CARH6</name>
<dbReference type="GO" id="GO:0005737">
    <property type="term" value="C:cytoplasm"/>
    <property type="evidence" value="ECO:0007669"/>
    <property type="project" value="UniProtKB-SubCell"/>
</dbReference>
<dbReference type="GO" id="GO:0003677">
    <property type="term" value="F:DNA binding"/>
    <property type="evidence" value="ECO:0007669"/>
    <property type="project" value="UniProtKB-UniRule"/>
</dbReference>
<dbReference type="GO" id="GO:0005524">
    <property type="term" value="F:ATP binding"/>
    <property type="evidence" value="ECO:0007669"/>
    <property type="project" value="UniProtKB-UniRule"/>
</dbReference>
<dbReference type="Gene3D" id="3.30.1360.40">
    <property type="match status" value="1"/>
</dbReference>
<evidence type="ECO:0000259" key="10">
    <source>
        <dbReference type="PROSITE" id="PS52040"/>
    </source>
</evidence>
<evidence type="ECO:0000256" key="4">
    <source>
        <dbReference type="ARBA" id="ARBA00022840"/>
    </source>
</evidence>
<reference evidence="11 12" key="1">
    <citation type="submission" date="2009-08" db="EMBL/GenBank/DDBJ databases">
        <authorList>
            <person name="Qin X."/>
            <person name="Bachman B."/>
            <person name="Battles P."/>
            <person name="Bell A."/>
            <person name="Bess C."/>
            <person name="Bickham C."/>
            <person name="Chaboub L."/>
            <person name="Chen D."/>
            <person name="Coyle M."/>
            <person name="Deiros D.R."/>
            <person name="Dinh H."/>
            <person name="Forbes L."/>
            <person name="Fowler G."/>
            <person name="Francisco L."/>
            <person name="Fu Q."/>
            <person name="Gubbala S."/>
            <person name="Hale W."/>
            <person name="Han Y."/>
            <person name="Hemphill L."/>
            <person name="Highlander S.K."/>
            <person name="Hirani K."/>
            <person name="Hogues M."/>
            <person name="Jackson L."/>
            <person name="Jakkamsetti A."/>
            <person name="Javaid M."/>
            <person name="Jiang H."/>
            <person name="Korchina V."/>
            <person name="Kovar C."/>
            <person name="Lara F."/>
            <person name="Lee S."/>
            <person name="Mata R."/>
            <person name="Mathew T."/>
            <person name="Moen C."/>
            <person name="Morales K."/>
            <person name="Munidasa M."/>
            <person name="Nazareth L."/>
            <person name="Ngo R."/>
            <person name="Nguyen L."/>
            <person name="Okwuonu G."/>
            <person name="Ongeri F."/>
            <person name="Patil S."/>
            <person name="Petrosino J."/>
            <person name="Pham C."/>
            <person name="Pham P."/>
            <person name="Pu L.-L."/>
            <person name="Puazo M."/>
            <person name="Raj R."/>
            <person name="Reid J."/>
            <person name="Rouhana J."/>
            <person name="Saada N."/>
            <person name="Shang Y."/>
            <person name="Simmons D."/>
            <person name="Thornton R."/>
            <person name="Warren J."/>
            <person name="Weissenberger G."/>
            <person name="Zhang J."/>
            <person name="Zhang L."/>
            <person name="Zhou C."/>
            <person name="Zhu D."/>
            <person name="Muzny D."/>
            <person name="Worley K."/>
            <person name="Gibbs R."/>
        </authorList>
    </citation>
    <scope>NUCLEOTIDE SEQUENCE [LARGE SCALE GENOMIC DNA]</scope>
    <source>
        <strain evidence="12">ATCC 15826 / DSM 8339 / NCTC 10426 / 6573</strain>
    </source>
</reference>
<dbReference type="FunFam" id="3.90.199.10:FF:000001">
    <property type="entry name" value="DNA gyrase subunit A"/>
    <property type="match status" value="1"/>
</dbReference>
<evidence type="ECO:0000256" key="1">
    <source>
        <dbReference type="ARBA" id="ARBA00000185"/>
    </source>
</evidence>
<sequence length="888" mass="98544">MAQRGLPIRDTIAPVCRVRRFFHVIRLKTMSDFAKEVLPVRLEDEMRSSYLDYAMSVIVGRALPDARDGLKPVHRRVLFSMHKQGNAWNKKYVKSATIVGDVMGKYHPHGDSAIYDTLVRMAQPFSLRYPLVDGQGNFGSLDGDPPAAYRYTEARMAKIAHSLLTDIEKETVDFAPNYDGSQQEPTVLPTRVPNLLVNGSSGIAVGMATNVPPHNLGETLDACLHLLDHPDADTSALMRYLPGPDFPTGALINGAKGIREAYETGRGRIYIRAKTHIETDDSNGKQTIVVDELPYQVNKANLLGKIAELVKEKKIDGITALRDESDKDGIRMVIELRRGEVAEVILNNLFQLTQLQIVFGINMMALVGGQPRLLSLKEALQVFIAHRREVVTRRSIYELRKARERAHILEGLAIALANIDEIIELIRASAGPAEAKEALLARGWTPGQVVDMLARAGAENSRPDGLGKQYGMRGDAYHLSPEQAQAILDLRLHRLTGLEQDKIIQEFQEIIHEIEALLEILQVPERLLAVIKEELLDIKNQFNDVRRTQILDTHLNLSLEDLIAEEDRVITLSHEGYIKAQPLADYEAQRRGGKGKSATAVKDEDFVEQLIVANTHDTMLCFTNRGKVYWLKVYELPQAGRNAKGKPMVNLLPFEPGERLNAVLTTRDYPEDQYLIFATKSGTVKKTPLSEYSRPRSIGIIAINLREDDELVDVARTDGSRDIMLFSDAGKAVRFNENSVRSMGRDSTGVRGMNLDDGQRVIALCVVEEQGDILTITENGYGKRTPVADYPQKGRGTKGVISIACSARNGQAVCAVQVLEDEHIMLVTDNGTLVRTRVAEISTSGRNTQGVRLIRTTDSEKLIAVAKIVAESEDSEGDEGMTEESGEE</sequence>
<dbReference type="HAMAP" id="MF_01897">
    <property type="entry name" value="GyrA"/>
    <property type="match status" value="1"/>
</dbReference>
<evidence type="ECO:0000313" key="12">
    <source>
        <dbReference type="Proteomes" id="UP000004870"/>
    </source>
</evidence>
<dbReference type="HOGENOM" id="CLU_002977_6_1_6"/>
<dbReference type="EMBL" id="ACKY01000050">
    <property type="protein sequence ID" value="EEV88905.1"/>
    <property type="molecule type" value="Genomic_DNA"/>
</dbReference>
<dbReference type="PANTHER" id="PTHR43493:SF5">
    <property type="entry name" value="DNA GYRASE SUBUNIT A, CHLOROPLASTIC_MITOCHONDRIAL"/>
    <property type="match status" value="1"/>
</dbReference>
<dbReference type="InterPro" id="IPR005743">
    <property type="entry name" value="GyrA"/>
</dbReference>
<dbReference type="PANTHER" id="PTHR43493">
    <property type="entry name" value="DNA GYRASE/TOPOISOMERASE SUBUNIT A"/>
    <property type="match status" value="1"/>
</dbReference>
<dbReference type="InterPro" id="IPR013758">
    <property type="entry name" value="Topo_IIA_A/C_ab"/>
</dbReference>
<dbReference type="Gene3D" id="1.10.268.10">
    <property type="entry name" value="Topoisomerase, domain 3"/>
    <property type="match status" value="1"/>
</dbReference>
<dbReference type="NCBIfam" id="TIGR01063">
    <property type="entry name" value="gyrA"/>
    <property type="match status" value="1"/>
</dbReference>
<comment type="subunit">
    <text evidence="8">Heterotetramer, composed of two GyrA and two GyrB chains. In the heterotetramer, GyrA contains the active site tyrosine that forms a transient covalent intermediate with DNA, while GyrB binds cofactors and catalyzes ATP hydrolysis.</text>
</comment>
<dbReference type="NCBIfam" id="NF004044">
    <property type="entry name" value="PRK05561.1"/>
    <property type="match status" value="1"/>
</dbReference>
<evidence type="ECO:0000256" key="9">
    <source>
        <dbReference type="PROSITE-ProRule" id="PRU01384"/>
    </source>
</evidence>
<keyword evidence="6 8" id="KW-0238">DNA-binding</keyword>
<dbReference type="InterPro" id="IPR002205">
    <property type="entry name" value="Topo_IIA_dom_A"/>
</dbReference>
<organism evidence="11 12">
    <name type="scientific">Cardiobacterium hominis (strain ATCC 15826 / DSM 8339 / NCTC 10426 / 6573)</name>
    <dbReference type="NCBI Taxonomy" id="638300"/>
    <lineage>
        <taxon>Bacteria</taxon>
        <taxon>Pseudomonadati</taxon>
        <taxon>Pseudomonadota</taxon>
        <taxon>Gammaproteobacteria</taxon>
        <taxon>Cardiobacteriales</taxon>
        <taxon>Cardiobacteriaceae</taxon>
        <taxon>Cardiobacterium</taxon>
    </lineage>
</organism>
<dbReference type="SUPFAM" id="SSF101904">
    <property type="entry name" value="GyrA/ParC C-terminal domain-like"/>
    <property type="match status" value="1"/>
</dbReference>
<evidence type="ECO:0000256" key="2">
    <source>
        <dbReference type="ARBA" id="ARBA00008263"/>
    </source>
</evidence>
<keyword evidence="8" id="KW-0963">Cytoplasm</keyword>
<dbReference type="CDD" id="cd00187">
    <property type="entry name" value="TOP4c"/>
    <property type="match status" value="1"/>
</dbReference>
<keyword evidence="4 8" id="KW-0067">ATP-binding</keyword>
<dbReference type="NCBIfam" id="NF004043">
    <property type="entry name" value="PRK05560.1"/>
    <property type="match status" value="1"/>
</dbReference>
<keyword evidence="3 8" id="KW-0547">Nucleotide-binding</keyword>
<evidence type="ECO:0000256" key="5">
    <source>
        <dbReference type="ARBA" id="ARBA00023029"/>
    </source>
</evidence>
<dbReference type="Pfam" id="PF00521">
    <property type="entry name" value="DNA_topoisoIV"/>
    <property type="match status" value="1"/>
</dbReference>
<dbReference type="STRING" id="2718.CHUV0807_1274"/>
<dbReference type="GO" id="GO:0034335">
    <property type="term" value="F:DNA negative supercoiling activity"/>
    <property type="evidence" value="ECO:0007669"/>
    <property type="project" value="UniProtKB-ARBA"/>
</dbReference>
<dbReference type="PROSITE" id="PS52040">
    <property type="entry name" value="TOPO_IIA"/>
    <property type="match status" value="1"/>
</dbReference>
<comment type="similarity">
    <text evidence="2 8">Belongs to the type II topoisomerase GyrA/ParC subunit family.</text>
</comment>
<dbReference type="InterPro" id="IPR006691">
    <property type="entry name" value="GyrA/parC_rep"/>
</dbReference>
<comment type="catalytic activity">
    <reaction evidence="1 8 9">
        <text>ATP-dependent breakage, passage and rejoining of double-stranded DNA.</text>
        <dbReference type="EC" id="5.6.2.2"/>
    </reaction>
</comment>
<evidence type="ECO:0000256" key="6">
    <source>
        <dbReference type="ARBA" id="ARBA00023125"/>
    </source>
</evidence>
<dbReference type="GO" id="GO:0006261">
    <property type="term" value="P:DNA-templated DNA replication"/>
    <property type="evidence" value="ECO:0007669"/>
    <property type="project" value="UniProtKB-UniRule"/>
</dbReference>
<feature type="active site" description="O-(5'-phospho-DNA)-tyrosine intermediate" evidence="8 9">
    <location>
        <position position="151"/>
    </location>
</feature>
<gene>
    <name evidence="8 11" type="primary">gyrA</name>
    <name evidence="11" type="ORF">HMPREF0198_0978</name>
</gene>
<protein>
    <recommendedName>
        <fullName evidence="8">DNA gyrase subunit A</fullName>
        <ecNumber evidence="8">5.6.2.2</ecNumber>
    </recommendedName>
</protein>
<evidence type="ECO:0000313" key="11">
    <source>
        <dbReference type="EMBL" id="EEV88905.1"/>
    </source>
</evidence>
<proteinExistence type="inferred from homology"/>
<dbReference type="FunFam" id="3.30.1360.40:FF:000002">
    <property type="entry name" value="DNA gyrase subunit A"/>
    <property type="match status" value="1"/>
</dbReference>
<comment type="subcellular location">
    <subcellularLocation>
        <location evidence="8">Cytoplasm</location>
    </subcellularLocation>
</comment>
<feature type="short sequence motif" description="GyrA-box" evidence="8">
    <location>
        <begin position="589"/>
        <end position="595"/>
    </location>
</feature>
<dbReference type="Gene3D" id="2.120.10.90">
    <property type="entry name" value="DNA gyrase/topoisomerase IV, subunit A, C-terminal"/>
    <property type="match status" value="1"/>
</dbReference>
<dbReference type="SUPFAM" id="SSF56719">
    <property type="entry name" value="Type II DNA topoisomerase"/>
    <property type="match status" value="1"/>
</dbReference>
<dbReference type="InterPro" id="IPR035516">
    <property type="entry name" value="Gyrase/topoIV_suA_C"/>
</dbReference>
<dbReference type="Proteomes" id="UP000004870">
    <property type="component" value="Unassembled WGS sequence"/>
</dbReference>
<keyword evidence="5 8" id="KW-0799">Topoisomerase</keyword>
<evidence type="ECO:0000256" key="8">
    <source>
        <dbReference type="HAMAP-Rule" id="MF_01897"/>
    </source>
</evidence>
<dbReference type="Gene3D" id="3.90.199.10">
    <property type="entry name" value="Topoisomerase II, domain 5"/>
    <property type="match status" value="1"/>
</dbReference>
<keyword evidence="12" id="KW-1185">Reference proteome</keyword>
<dbReference type="GO" id="GO:0009330">
    <property type="term" value="C:DNA topoisomerase type II (double strand cut, ATP-hydrolyzing) complex"/>
    <property type="evidence" value="ECO:0007669"/>
    <property type="project" value="TreeGrafter"/>
</dbReference>
<dbReference type="FunFam" id="2.120.10.90:FF:000004">
    <property type="entry name" value="DNA gyrase subunit A"/>
    <property type="match status" value="1"/>
</dbReference>
<dbReference type="SMART" id="SM00434">
    <property type="entry name" value="TOP4c"/>
    <property type="match status" value="1"/>
</dbReference>
<comment type="function">
    <text evidence="8">A type II topoisomerase that negatively supercoils closed circular double-stranded (ds) DNA in an ATP-dependent manner to modulate DNA topology and maintain chromosomes in an underwound state. Negative supercoiling favors strand separation, and DNA replication, transcription, recombination and repair, all of which involve strand separation. Also able to catalyze the interconversion of other topological isomers of dsDNA rings, including catenanes and knotted rings. Type II topoisomerases break and join 2 DNA strands simultaneously in an ATP-dependent manner.</text>
</comment>
<keyword evidence="7 8" id="KW-0413">Isomerase</keyword>
<dbReference type="InterPro" id="IPR013760">
    <property type="entry name" value="Topo_IIA-like_dom_sf"/>
</dbReference>
<comment type="caution">
    <text evidence="11">The sequence shown here is derived from an EMBL/GenBank/DDBJ whole genome shotgun (WGS) entry which is preliminary data.</text>
</comment>
<dbReference type="AlphaFoldDB" id="C8N900"/>
<comment type="miscellaneous">
    <text evidence="8">Few gyrases are as efficient as E.coli at forming negative supercoils. Not all organisms have 2 type II topoisomerases; in organisms with a single type II topoisomerase this enzyme also has to decatenate newly replicated chromosomes.</text>
</comment>
<feature type="domain" description="Topo IIA-type catalytic" evidence="10">
    <location>
        <begin position="63"/>
        <end position="562"/>
    </location>
</feature>
<accession>C8N900</accession>
<dbReference type="Pfam" id="PF03989">
    <property type="entry name" value="DNA_gyraseA_C"/>
    <property type="match status" value="6"/>
</dbReference>
<evidence type="ECO:0000256" key="3">
    <source>
        <dbReference type="ARBA" id="ARBA00022741"/>
    </source>
</evidence>
<dbReference type="EC" id="5.6.2.2" evidence="8"/>
<dbReference type="GO" id="GO:0005694">
    <property type="term" value="C:chromosome"/>
    <property type="evidence" value="ECO:0007669"/>
    <property type="project" value="InterPro"/>
</dbReference>